<protein>
    <submittedName>
        <fullName evidence="2">Uncharacterized protein</fullName>
    </submittedName>
</protein>
<dbReference type="Proteomes" id="UP001605036">
    <property type="component" value="Unassembled WGS sequence"/>
</dbReference>
<evidence type="ECO:0000256" key="1">
    <source>
        <dbReference type="SAM" id="MobiDB-lite"/>
    </source>
</evidence>
<evidence type="ECO:0000313" key="3">
    <source>
        <dbReference type="Proteomes" id="UP001605036"/>
    </source>
</evidence>
<organism evidence="2 3">
    <name type="scientific">Riccia fluitans</name>
    <dbReference type="NCBI Taxonomy" id="41844"/>
    <lineage>
        <taxon>Eukaryota</taxon>
        <taxon>Viridiplantae</taxon>
        <taxon>Streptophyta</taxon>
        <taxon>Embryophyta</taxon>
        <taxon>Marchantiophyta</taxon>
        <taxon>Marchantiopsida</taxon>
        <taxon>Marchantiidae</taxon>
        <taxon>Marchantiales</taxon>
        <taxon>Ricciaceae</taxon>
        <taxon>Riccia</taxon>
    </lineage>
</organism>
<proteinExistence type="predicted"/>
<comment type="caution">
    <text evidence="2">The sequence shown here is derived from an EMBL/GenBank/DDBJ whole genome shotgun (WGS) entry which is preliminary data.</text>
</comment>
<dbReference type="AlphaFoldDB" id="A0ABD1YXP2"/>
<dbReference type="EMBL" id="JBHFFA010000003">
    <property type="protein sequence ID" value="KAL2635553.1"/>
    <property type="molecule type" value="Genomic_DNA"/>
</dbReference>
<feature type="compositionally biased region" description="Polar residues" evidence="1">
    <location>
        <begin position="89"/>
        <end position="124"/>
    </location>
</feature>
<reference evidence="2 3" key="1">
    <citation type="submission" date="2024-09" db="EMBL/GenBank/DDBJ databases">
        <title>Chromosome-scale assembly of Riccia fluitans.</title>
        <authorList>
            <person name="Paukszto L."/>
            <person name="Sawicki J."/>
            <person name="Karawczyk K."/>
            <person name="Piernik-Szablinska J."/>
            <person name="Szczecinska M."/>
            <person name="Mazdziarz M."/>
        </authorList>
    </citation>
    <scope>NUCLEOTIDE SEQUENCE [LARGE SCALE GENOMIC DNA]</scope>
    <source>
        <strain evidence="2">Rf_01</strain>
        <tissue evidence="2">Aerial parts of the thallus</tissue>
    </source>
</reference>
<name>A0ABD1YXP2_9MARC</name>
<feature type="region of interest" description="Disordered" evidence="1">
    <location>
        <begin position="1"/>
        <end position="170"/>
    </location>
</feature>
<keyword evidence="3" id="KW-1185">Reference proteome</keyword>
<feature type="compositionally biased region" description="Polar residues" evidence="1">
    <location>
        <begin position="24"/>
        <end position="35"/>
    </location>
</feature>
<evidence type="ECO:0000313" key="2">
    <source>
        <dbReference type="EMBL" id="KAL2635553.1"/>
    </source>
</evidence>
<gene>
    <name evidence="2" type="ORF">R1flu_007032</name>
</gene>
<accession>A0ABD1YXP2</accession>
<sequence length="170" mass="18475">MPYSGHEADSGQNIPCGQARSCLEGTNSRPSSGWDNQACEWANSQNGPRERNDEGNCKQTAMQAKAQKLEDNEDTLDELNQLDGHPTLESHTGWTANAKSLTEIETSIQDETGNAKNARNQSYEEGSEAATFDSSITRTPRKFEATGRLPNDGTPGPKMPEGSQNCQANK</sequence>